<gene>
    <name evidence="15" type="ORF">POTOM_000394</name>
</gene>
<evidence type="ECO:0000256" key="4">
    <source>
        <dbReference type="ARBA" id="ARBA00012607"/>
    </source>
</evidence>
<dbReference type="FunFam" id="3.50.50.60:FF:000051">
    <property type="entry name" value="Glutathione reductase"/>
    <property type="match status" value="1"/>
</dbReference>
<evidence type="ECO:0000256" key="8">
    <source>
        <dbReference type="ARBA" id="ARBA00023002"/>
    </source>
</evidence>
<dbReference type="Pfam" id="PF02852">
    <property type="entry name" value="Pyr_redox_dim"/>
    <property type="match status" value="1"/>
</dbReference>
<evidence type="ECO:0000256" key="2">
    <source>
        <dbReference type="ARBA" id="ARBA00007532"/>
    </source>
</evidence>
<dbReference type="EC" id="1.8.1.7" evidence="4"/>
<dbReference type="InterPro" id="IPR004099">
    <property type="entry name" value="Pyr_nucl-diS_OxRdtase_dimer"/>
</dbReference>
<reference evidence="15" key="1">
    <citation type="journal article" date="2020" name="bioRxiv">
        <title>Hybrid origin of Populus tomentosa Carr. identified through genome sequencing and phylogenomic analysis.</title>
        <authorList>
            <person name="An X."/>
            <person name="Gao K."/>
            <person name="Chen Z."/>
            <person name="Li J."/>
            <person name="Yang X."/>
            <person name="Yang X."/>
            <person name="Zhou J."/>
            <person name="Guo T."/>
            <person name="Zhao T."/>
            <person name="Huang S."/>
            <person name="Miao D."/>
            <person name="Khan W.U."/>
            <person name="Rao P."/>
            <person name="Ye M."/>
            <person name="Lei B."/>
            <person name="Liao W."/>
            <person name="Wang J."/>
            <person name="Ji L."/>
            <person name="Li Y."/>
            <person name="Guo B."/>
            <person name="Mustafa N.S."/>
            <person name="Li S."/>
            <person name="Yun Q."/>
            <person name="Keller S.R."/>
            <person name="Mao J."/>
            <person name="Zhang R."/>
            <person name="Strauss S.H."/>
        </authorList>
    </citation>
    <scope>NUCLEOTIDE SEQUENCE</scope>
    <source>
        <strain evidence="15">GM15</strain>
        <tissue evidence="15">Leaf</tissue>
    </source>
</reference>
<dbReference type="InterPro" id="IPR001100">
    <property type="entry name" value="Pyr_nuc-diS_OxRdtase"/>
</dbReference>
<comment type="subunit">
    <text evidence="3">Homodimer.</text>
</comment>
<dbReference type="PANTHER" id="PTHR42737">
    <property type="entry name" value="GLUTATHIONE REDUCTASE"/>
    <property type="match status" value="1"/>
</dbReference>
<accession>A0A8X8AMV9</accession>
<feature type="domain" description="Pyridine nucleotide-disulphide oxidoreductase dimerisation" evidence="13">
    <location>
        <begin position="431"/>
        <end position="540"/>
    </location>
</feature>
<dbReference type="GO" id="GO:0006749">
    <property type="term" value="P:glutathione metabolic process"/>
    <property type="evidence" value="ECO:0007669"/>
    <property type="project" value="TreeGrafter"/>
</dbReference>
<dbReference type="Proteomes" id="UP000886885">
    <property type="component" value="Chromosome 1A"/>
</dbReference>
<dbReference type="Pfam" id="PF07992">
    <property type="entry name" value="Pyr_redox_2"/>
    <property type="match status" value="2"/>
</dbReference>
<evidence type="ECO:0000256" key="5">
    <source>
        <dbReference type="ARBA" id="ARBA00022630"/>
    </source>
</evidence>
<organism evidence="15 16">
    <name type="scientific">Populus tomentosa</name>
    <name type="common">Chinese white poplar</name>
    <dbReference type="NCBI Taxonomy" id="118781"/>
    <lineage>
        <taxon>Eukaryota</taxon>
        <taxon>Viridiplantae</taxon>
        <taxon>Streptophyta</taxon>
        <taxon>Embryophyta</taxon>
        <taxon>Tracheophyta</taxon>
        <taxon>Spermatophyta</taxon>
        <taxon>Magnoliopsida</taxon>
        <taxon>eudicotyledons</taxon>
        <taxon>Gunneridae</taxon>
        <taxon>Pentapetalae</taxon>
        <taxon>rosids</taxon>
        <taxon>fabids</taxon>
        <taxon>Malpighiales</taxon>
        <taxon>Salicaceae</taxon>
        <taxon>Saliceae</taxon>
        <taxon>Populus</taxon>
    </lineage>
</organism>
<dbReference type="OrthoDB" id="5956163at2759"/>
<keyword evidence="7" id="KW-0521">NADP</keyword>
<feature type="domain" description="FAD/NAD(P)-binding" evidence="14">
    <location>
        <begin position="25"/>
        <end position="186"/>
    </location>
</feature>
<comment type="cofactor">
    <cofactor evidence="1">
        <name>FAD</name>
        <dbReference type="ChEBI" id="CHEBI:57692"/>
    </cofactor>
</comment>
<dbReference type="PIRSF" id="PIRSF000350">
    <property type="entry name" value="Mercury_reductase_MerA"/>
    <property type="match status" value="1"/>
</dbReference>
<dbReference type="FunFam" id="3.30.390.30:FF:000008">
    <property type="entry name" value="Glutathione reductase"/>
    <property type="match status" value="1"/>
</dbReference>
<dbReference type="GO" id="GO:0005829">
    <property type="term" value="C:cytosol"/>
    <property type="evidence" value="ECO:0007669"/>
    <property type="project" value="TreeGrafter"/>
</dbReference>
<dbReference type="PANTHER" id="PTHR42737:SF2">
    <property type="entry name" value="GLUTATHIONE REDUCTASE"/>
    <property type="match status" value="1"/>
</dbReference>
<evidence type="ECO:0000259" key="13">
    <source>
        <dbReference type="Pfam" id="PF02852"/>
    </source>
</evidence>
<sequence>MARKMLIDGEVNQTNQVEEEAHFDFDLFVIGAGSGGVRASRFSANYGAKVGICELPFHPISSEVIGGVGGTCVIRGCVPKKILVYGANFGGEIEDARNYGWEVNEKVDFNWKKLLQKKTDEIIRLNGIYKRLLSNAGVKLYEGEGKVVGPNEVEVTQLDGTKLRYSAKHILIATGSRAQRPAIPGQLLFSDYEFNIVFGLLFQCKLLFNDPCVPIVVLLKPSLAFSVQLFSKHYIFKAACSLSIQELAITSDEALSLEDLPKRAVVFGGGYIAVEFASIWRGMGATVDLFFRKELPLRGFDDEMRAVVARNLEGRGINLHPRTNLTELTKTEEGIKIYTDHKEELLADVVLFATGRVPNTKRLNLEAVGVELDDAGAVKVDEYSRTNIPTIWAVGDVTNRMNLTPVALMEGTCFAKTVFAGQPTKPDYNHIPCAVFSIPPLSVVGLSEEQALEQANGDVLVFTSTFNPMKNTISGRQEKTVMKLVVDAETDKVLGAYMFGPDAPEIMQGIAVALKCGATKQQFDSTVGIHPSAAEEFVTMRSVTRRVTAGGKPKTTNP</sequence>
<evidence type="ECO:0000256" key="9">
    <source>
        <dbReference type="ARBA" id="ARBA00023157"/>
    </source>
</evidence>
<dbReference type="GO" id="GO:0034599">
    <property type="term" value="P:cellular response to oxidative stress"/>
    <property type="evidence" value="ECO:0007669"/>
    <property type="project" value="TreeGrafter"/>
</dbReference>
<dbReference type="EMBL" id="JAAWWB010000001">
    <property type="protein sequence ID" value="KAG6791279.1"/>
    <property type="molecule type" value="Genomic_DNA"/>
</dbReference>
<evidence type="ECO:0000256" key="7">
    <source>
        <dbReference type="ARBA" id="ARBA00022857"/>
    </source>
</evidence>
<evidence type="ECO:0000313" key="15">
    <source>
        <dbReference type="EMBL" id="KAG6791279.1"/>
    </source>
</evidence>
<evidence type="ECO:0000256" key="10">
    <source>
        <dbReference type="ARBA" id="ARBA00023284"/>
    </source>
</evidence>
<comment type="caution">
    <text evidence="15">The sequence shown here is derived from an EMBL/GenBank/DDBJ whole genome shotgun (WGS) entry which is preliminary data.</text>
</comment>
<comment type="catalytic activity">
    <reaction evidence="11">
        <text>2 glutathione + NADP(+) = glutathione disulfide + NADPH + H(+)</text>
        <dbReference type="Rhea" id="RHEA:11740"/>
        <dbReference type="ChEBI" id="CHEBI:15378"/>
        <dbReference type="ChEBI" id="CHEBI:57783"/>
        <dbReference type="ChEBI" id="CHEBI:57925"/>
        <dbReference type="ChEBI" id="CHEBI:58297"/>
        <dbReference type="ChEBI" id="CHEBI:58349"/>
        <dbReference type="EC" id="1.8.1.7"/>
    </reaction>
</comment>
<dbReference type="GO" id="GO:0005739">
    <property type="term" value="C:mitochondrion"/>
    <property type="evidence" value="ECO:0007669"/>
    <property type="project" value="TreeGrafter"/>
</dbReference>
<keyword evidence="5 12" id="KW-0285">Flavoprotein</keyword>
<evidence type="ECO:0000313" key="16">
    <source>
        <dbReference type="Proteomes" id="UP000886885"/>
    </source>
</evidence>
<keyword evidence="10 12" id="KW-0676">Redox-active center</keyword>
<keyword evidence="9" id="KW-1015">Disulfide bond</keyword>
<evidence type="ECO:0000256" key="11">
    <source>
        <dbReference type="ARBA" id="ARBA00049142"/>
    </source>
</evidence>
<proteinExistence type="inferred from homology"/>
<dbReference type="GO" id="GO:0050660">
    <property type="term" value="F:flavin adenine dinucleotide binding"/>
    <property type="evidence" value="ECO:0007669"/>
    <property type="project" value="InterPro"/>
</dbReference>
<dbReference type="GO" id="GO:0045454">
    <property type="term" value="P:cell redox homeostasis"/>
    <property type="evidence" value="ECO:0007669"/>
    <property type="project" value="InterPro"/>
</dbReference>
<keyword evidence="8 12" id="KW-0560">Oxidoreductase</keyword>
<keyword evidence="6 12" id="KW-0274">FAD</keyword>
<evidence type="ECO:0000256" key="6">
    <source>
        <dbReference type="ARBA" id="ARBA00022827"/>
    </source>
</evidence>
<keyword evidence="16" id="KW-1185">Reference proteome</keyword>
<evidence type="ECO:0000259" key="14">
    <source>
        <dbReference type="Pfam" id="PF07992"/>
    </source>
</evidence>
<comment type="similarity">
    <text evidence="2 12">Belongs to the class-I pyridine nucleotide-disulfide oxidoreductase family.</text>
</comment>
<evidence type="ECO:0000256" key="3">
    <source>
        <dbReference type="ARBA" id="ARBA00011738"/>
    </source>
</evidence>
<dbReference type="InterPro" id="IPR012999">
    <property type="entry name" value="Pyr_OxRdtase_I_AS"/>
</dbReference>
<dbReference type="InterPro" id="IPR046952">
    <property type="entry name" value="GSHR/TRXR-like"/>
</dbReference>
<protein>
    <recommendedName>
        <fullName evidence="4">glutathione-disulfide reductase</fullName>
        <ecNumber evidence="4">1.8.1.7</ecNumber>
    </recommendedName>
</protein>
<dbReference type="AlphaFoldDB" id="A0A8X8AMV9"/>
<name>A0A8X8AMV9_POPTO</name>
<evidence type="ECO:0000256" key="12">
    <source>
        <dbReference type="RuleBase" id="RU003691"/>
    </source>
</evidence>
<dbReference type="InterPro" id="IPR023753">
    <property type="entry name" value="FAD/NAD-binding_dom"/>
</dbReference>
<dbReference type="PROSITE" id="PS00076">
    <property type="entry name" value="PYRIDINE_REDOX_1"/>
    <property type="match status" value="1"/>
</dbReference>
<evidence type="ECO:0000256" key="1">
    <source>
        <dbReference type="ARBA" id="ARBA00001974"/>
    </source>
</evidence>
<dbReference type="GO" id="GO:0004362">
    <property type="term" value="F:glutathione-disulfide reductase (NADPH) activity"/>
    <property type="evidence" value="ECO:0007669"/>
    <property type="project" value="UniProtKB-EC"/>
</dbReference>
<feature type="domain" description="FAD/NAD(P)-binding" evidence="14">
    <location>
        <begin position="248"/>
        <end position="411"/>
    </location>
</feature>